<proteinExistence type="predicted"/>
<dbReference type="Proteomes" id="UP001172101">
    <property type="component" value="Unassembled WGS sequence"/>
</dbReference>
<keyword evidence="2" id="KW-1185">Reference proteome</keyword>
<reference evidence="1" key="1">
    <citation type="submission" date="2023-06" db="EMBL/GenBank/DDBJ databases">
        <title>Genome-scale phylogeny and comparative genomics of the fungal order Sordariales.</title>
        <authorList>
            <consortium name="Lawrence Berkeley National Laboratory"/>
            <person name="Hensen N."/>
            <person name="Bonometti L."/>
            <person name="Westerberg I."/>
            <person name="Brannstrom I.O."/>
            <person name="Guillou S."/>
            <person name="Cros-Aarteil S."/>
            <person name="Calhoun S."/>
            <person name="Haridas S."/>
            <person name="Kuo A."/>
            <person name="Mondo S."/>
            <person name="Pangilinan J."/>
            <person name="Riley R."/>
            <person name="LaButti K."/>
            <person name="Andreopoulos B."/>
            <person name="Lipzen A."/>
            <person name="Chen C."/>
            <person name="Yanf M."/>
            <person name="Daum C."/>
            <person name="Ng V."/>
            <person name="Clum A."/>
            <person name="Steindorff A."/>
            <person name="Ohm R."/>
            <person name="Martin F."/>
            <person name="Silar P."/>
            <person name="Natvig D."/>
            <person name="Lalanne C."/>
            <person name="Gautier V."/>
            <person name="Ament-velasquez S.L."/>
            <person name="Kruys A."/>
            <person name="Hutchinson M.I."/>
            <person name="Powell A.J."/>
            <person name="Barry K."/>
            <person name="Miller A.N."/>
            <person name="Grigoriev I.V."/>
            <person name="Debuchy R."/>
            <person name="Gladieux P."/>
            <person name="Thoren M.H."/>
            <person name="Johannesson H."/>
        </authorList>
    </citation>
    <scope>NUCLEOTIDE SEQUENCE</scope>
    <source>
        <strain evidence="1">SMH2392-1A</strain>
    </source>
</reference>
<gene>
    <name evidence="1" type="ORF">B0T26DRAFT_680012</name>
</gene>
<accession>A0AA40DJW0</accession>
<evidence type="ECO:0000313" key="1">
    <source>
        <dbReference type="EMBL" id="KAK0706309.1"/>
    </source>
</evidence>
<organism evidence="1 2">
    <name type="scientific">Lasiosphaeria miniovina</name>
    <dbReference type="NCBI Taxonomy" id="1954250"/>
    <lineage>
        <taxon>Eukaryota</taxon>
        <taxon>Fungi</taxon>
        <taxon>Dikarya</taxon>
        <taxon>Ascomycota</taxon>
        <taxon>Pezizomycotina</taxon>
        <taxon>Sordariomycetes</taxon>
        <taxon>Sordariomycetidae</taxon>
        <taxon>Sordariales</taxon>
        <taxon>Lasiosphaeriaceae</taxon>
        <taxon>Lasiosphaeria</taxon>
    </lineage>
</organism>
<protein>
    <submittedName>
        <fullName evidence="1">Uncharacterized protein</fullName>
    </submittedName>
</protein>
<dbReference type="AlphaFoldDB" id="A0AA40DJW0"/>
<sequence length="212" mass="23496">MPRWAISEVYECPPSANHMDEATHVFEPQTTVLDKGTKGEEWPPDVLCDSSGWLVTKGYDYKIRIRVGGSELGMYAKDWSDKTLADNYRLTAGPAGSGSLFYIESDGWASGKKLQLRAKTTTWSTFESRTDMYTNFASFGNENKGLCLTTTLEWAAPLLGIAGTESNIFLGQGSNVGLRVISHWGPESGWHYVNADFTGAYLDVQFVRMPKV</sequence>
<dbReference type="EMBL" id="JAUIRO010000007">
    <property type="protein sequence ID" value="KAK0706309.1"/>
    <property type="molecule type" value="Genomic_DNA"/>
</dbReference>
<dbReference type="GeneID" id="85323705"/>
<name>A0AA40DJW0_9PEZI</name>
<comment type="caution">
    <text evidence="1">The sequence shown here is derived from an EMBL/GenBank/DDBJ whole genome shotgun (WGS) entry which is preliminary data.</text>
</comment>
<evidence type="ECO:0000313" key="2">
    <source>
        <dbReference type="Proteomes" id="UP001172101"/>
    </source>
</evidence>
<dbReference type="RefSeq" id="XP_060291403.1">
    <property type="nucleotide sequence ID" value="XM_060440435.1"/>
</dbReference>